<feature type="active site" description="For OMPdecase activity" evidence="8">
    <location>
        <position position="65"/>
    </location>
</feature>
<dbReference type="AlphaFoldDB" id="A0A501XF91"/>
<evidence type="ECO:0000256" key="9">
    <source>
        <dbReference type="PIRSR" id="PIRSR614732-2"/>
    </source>
</evidence>
<dbReference type="UniPathway" id="UPA00070">
    <property type="reaction ID" value="UER00120"/>
</dbReference>
<comment type="pathway">
    <text evidence="2 7 10">Pyrimidine metabolism; UMP biosynthesis via de novo pathway; UMP from orotate: step 2/2.</text>
</comment>
<comment type="catalytic activity">
    <reaction evidence="6 7 10">
        <text>orotidine 5'-phosphate + H(+) = UMP + CO2</text>
        <dbReference type="Rhea" id="RHEA:11596"/>
        <dbReference type="ChEBI" id="CHEBI:15378"/>
        <dbReference type="ChEBI" id="CHEBI:16526"/>
        <dbReference type="ChEBI" id="CHEBI:57538"/>
        <dbReference type="ChEBI" id="CHEBI:57865"/>
        <dbReference type="EC" id="4.1.1.23"/>
    </reaction>
</comment>
<gene>
    <name evidence="7 12" type="primary">pyrF</name>
    <name evidence="12" type="ORF">FJQ54_14130</name>
</gene>
<dbReference type="InterPro" id="IPR001754">
    <property type="entry name" value="OMPdeCOase_dom"/>
</dbReference>
<feature type="binding site" evidence="7 9">
    <location>
        <position position="185"/>
    </location>
    <ligand>
        <name>substrate</name>
    </ligand>
</feature>
<organism evidence="12 13">
    <name type="scientific">Sandaracinobacter neustonicus</name>
    <dbReference type="NCBI Taxonomy" id="1715348"/>
    <lineage>
        <taxon>Bacteria</taxon>
        <taxon>Pseudomonadati</taxon>
        <taxon>Pseudomonadota</taxon>
        <taxon>Alphaproteobacteria</taxon>
        <taxon>Sphingomonadales</taxon>
        <taxon>Sphingosinicellaceae</taxon>
        <taxon>Sandaracinobacter</taxon>
    </lineage>
</organism>
<feature type="binding site" evidence="7 9">
    <location>
        <position position="11"/>
    </location>
    <ligand>
        <name>substrate</name>
    </ligand>
</feature>
<feature type="binding site" evidence="7">
    <location>
        <begin position="60"/>
        <end position="69"/>
    </location>
    <ligand>
        <name>substrate</name>
    </ligand>
</feature>
<dbReference type="GO" id="GO:0044205">
    <property type="term" value="P:'de novo' UMP biosynthetic process"/>
    <property type="evidence" value="ECO:0007669"/>
    <property type="project" value="UniProtKB-UniRule"/>
</dbReference>
<dbReference type="SUPFAM" id="SSF51366">
    <property type="entry name" value="Ribulose-phoshate binding barrel"/>
    <property type="match status" value="1"/>
</dbReference>
<comment type="function">
    <text evidence="1 7">Catalyzes the decarboxylation of orotidine 5'-monophosphate (OMP) to uridine 5'-monophosphate (UMP).</text>
</comment>
<evidence type="ECO:0000256" key="4">
    <source>
        <dbReference type="ARBA" id="ARBA00022975"/>
    </source>
</evidence>
<evidence type="ECO:0000259" key="11">
    <source>
        <dbReference type="SMART" id="SM00934"/>
    </source>
</evidence>
<dbReference type="CDD" id="cd04725">
    <property type="entry name" value="OMP_decarboxylase_like"/>
    <property type="match status" value="1"/>
</dbReference>
<evidence type="ECO:0000313" key="13">
    <source>
        <dbReference type="Proteomes" id="UP000319897"/>
    </source>
</evidence>
<dbReference type="HAMAP" id="MF_01200_B">
    <property type="entry name" value="OMPdecase_type1_B"/>
    <property type="match status" value="1"/>
</dbReference>
<evidence type="ECO:0000256" key="10">
    <source>
        <dbReference type="RuleBase" id="RU000512"/>
    </source>
</evidence>
<dbReference type="InterPro" id="IPR018089">
    <property type="entry name" value="OMPdecase_AS"/>
</dbReference>
<keyword evidence="4 7" id="KW-0665">Pyrimidine biosynthesis</keyword>
<feature type="binding site" evidence="7 9">
    <location>
        <position position="33"/>
    </location>
    <ligand>
        <name>substrate</name>
    </ligand>
</feature>
<keyword evidence="13" id="KW-1185">Reference proteome</keyword>
<dbReference type="PANTHER" id="PTHR32119">
    <property type="entry name" value="OROTIDINE 5'-PHOSPHATE DECARBOXYLASE"/>
    <property type="match status" value="1"/>
</dbReference>
<feature type="active site" description="For OMPdecase activity" evidence="8">
    <location>
        <position position="60"/>
    </location>
</feature>
<dbReference type="GO" id="GO:0004590">
    <property type="term" value="F:orotidine-5'-phosphate decarboxylase activity"/>
    <property type="evidence" value="ECO:0007669"/>
    <property type="project" value="UniProtKB-UniRule"/>
</dbReference>
<dbReference type="NCBIfam" id="NF001273">
    <property type="entry name" value="PRK00230.1"/>
    <property type="match status" value="1"/>
</dbReference>
<name>A0A501XF91_9SPHN</name>
<keyword evidence="3 7" id="KW-0210">Decarboxylase</keyword>
<feature type="binding site" evidence="7 9">
    <location>
        <position position="206"/>
    </location>
    <ligand>
        <name>substrate</name>
    </ligand>
</feature>
<feature type="active site" description="For OMPdecase activity" evidence="8">
    <location>
        <position position="62"/>
    </location>
</feature>
<protein>
    <recommendedName>
        <fullName evidence="7">Orotidine 5'-phosphate decarboxylase</fullName>
        <ecNumber evidence="7">4.1.1.23</ecNumber>
    </recommendedName>
    <alternativeName>
        <fullName evidence="7">OMP decarboxylase</fullName>
        <shortName evidence="7">OMPDCase</shortName>
        <shortName evidence="7">OMPdecase</shortName>
    </alternativeName>
</protein>
<comment type="similarity">
    <text evidence="7">Belongs to the OMP decarboxylase family. Type 1 subfamily.</text>
</comment>
<accession>A0A501XF91</accession>
<dbReference type="SMART" id="SM00934">
    <property type="entry name" value="OMPdecase"/>
    <property type="match status" value="1"/>
</dbReference>
<dbReference type="EMBL" id="VFSU01000031">
    <property type="protein sequence ID" value="TPE59200.1"/>
    <property type="molecule type" value="Genomic_DNA"/>
</dbReference>
<dbReference type="EC" id="4.1.1.23" evidence="7"/>
<evidence type="ECO:0000256" key="3">
    <source>
        <dbReference type="ARBA" id="ARBA00022793"/>
    </source>
</evidence>
<dbReference type="GO" id="GO:0005829">
    <property type="term" value="C:cytosol"/>
    <property type="evidence" value="ECO:0007669"/>
    <property type="project" value="TreeGrafter"/>
</dbReference>
<feature type="binding site" evidence="7 9">
    <location>
        <position position="176"/>
    </location>
    <ligand>
        <name>substrate</name>
    </ligand>
</feature>
<comment type="subunit">
    <text evidence="7">Homodimer.</text>
</comment>
<comment type="caution">
    <text evidence="12">The sequence shown here is derived from an EMBL/GenBank/DDBJ whole genome shotgun (WGS) entry which is preliminary data.</text>
</comment>
<evidence type="ECO:0000256" key="5">
    <source>
        <dbReference type="ARBA" id="ARBA00023239"/>
    </source>
</evidence>
<evidence type="ECO:0000256" key="2">
    <source>
        <dbReference type="ARBA" id="ARBA00004861"/>
    </source>
</evidence>
<dbReference type="InterPro" id="IPR013785">
    <property type="entry name" value="Aldolase_TIM"/>
</dbReference>
<dbReference type="PANTHER" id="PTHR32119:SF2">
    <property type="entry name" value="OROTIDINE 5'-PHOSPHATE DECARBOXYLASE"/>
    <property type="match status" value="1"/>
</dbReference>
<sequence length="225" mass="22905">MAANPIYVGLDTPDLARAQALGRAVAPHVGGLKLGMEFFMANGPEGVRRMADVGLPLFLDLKLHDIPNTVAGALKSLSVLDVAIVNVHAGGGLAMMQAARAACRPGTKLIAVTVLTSLDEADLCTMGVFGDPAAQVHRLAVLTREAGLDGVVCSAHEVARLSGEWPAGLFVVPGIRPAGADIGDQKRIMTPREALDAGAGVLVIGRPITAAADPAAAAEAIAATL</sequence>
<evidence type="ECO:0000256" key="8">
    <source>
        <dbReference type="PIRSR" id="PIRSR614732-1"/>
    </source>
</evidence>
<evidence type="ECO:0000256" key="6">
    <source>
        <dbReference type="ARBA" id="ARBA00049157"/>
    </source>
</evidence>
<proteinExistence type="inferred from homology"/>
<dbReference type="Proteomes" id="UP000319897">
    <property type="component" value="Unassembled WGS sequence"/>
</dbReference>
<feature type="binding site" evidence="7 9">
    <location>
        <position position="205"/>
    </location>
    <ligand>
        <name>substrate</name>
    </ligand>
</feature>
<dbReference type="InterPro" id="IPR014732">
    <property type="entry name" value="OMPdecase"/>
</dbReference>
<dbReference type="OrthoDB" id="9806203at2"/>
<dbReference type="InterPro" id="IPR047596">
    <property type="entry name" value="OMPdecase_bac"/>
</dbReference>
<dbReference type="GO" id="GO:0006207">
    <property type="term" value="P:'de novo' pyrimidine nucleobase biosynthetic process"/>
    <property type="evidence" value="ECO:0007669"/>
    <property type="project" value="InterPro"/>
</dbReference>
<feature type="active site" description="Proton donor" evidence="7">
    <location>
        <position position="62"/>
    </location>
</feature>
<keyword evidence="5 7" id="KW-0456">Lyase</keyword>
<dbReference type="Gene3D" id="3.20.20.70">
    <property type="entry name" value="Aldolase class I"/>
    <property type="match status" value="1"/>
</dbReference>
<evidence type="ECO:0000256" key="1">
    <source>
        <dbReference type="ARBA" id="ARBA00002356"/>
    </source>
</evidence>
<dbReference type="InterPro" id="IPR011060">
    <property type="entry name" value="RibuloseP-bd_barrel"/>
</dbReference>
<dbReference type="RefSeq" id="WP_140929071.1">
    <property type="nucleotide sequence ID" value="NZ_VFSU01000031.1"/>
</dbReference>
<dbReference type="NCBIfam" id="TIGR01740">
    <property type="entry name" value="pyrF"/>
    <property type="match status" value="1"/>
</dbReference>
<feature type="binding site" evidence="7 9">
    <location>
        <position position="116"/>
    </location>
    <ligand>
        <name>substrate</name>
    </ligand>
</feature>
<reference evidence="12 13" key="1">
    <citation type="submission" date="2019-06" db="EMBL/GenBank/DDBJ databases">
        <authorList>
            <person name="Lee I."/>
            <person name="Jang G.I."/>
            <person name="Hwang C.Y."/>
        </authorList>
    </citation>
    <scope>NUCLEOTIDE SEQUENCE [LARGE SCALE GENOMIC DNA]</scope>
    <source>
        <strain evidence="12 13">PAMC 28131</strain>
    </source>
</reference>
<feature type="domain" description="Orotidine 5'-phosphate decarboxylase" evidence="11">
    <location>
        <begin position="5"/>
        <end position="221"/>
    </location>
</feature>
<dbReference type="PROSITE" id="PS00156">
    <property type="entry name" value="OMPDECASE"/>
    <property type="match status" value="1"/>
</dbReference>
<dbReference type="Pfam" id="PF00215">
    <property type="entry name" value="OMPdecase"/>
    <property type="match status" value="1"/>
</dbReference>
<evidence type="ECO:0000313" key="12">
    <source>
        <dbReference type="EMBL" id="TPE59200.1"/>
    </source>
</evidence>
<evidence type="ECO:0000256" key="7">
    <source>
        <dbReference type="HAMAP-Rule" id="MF_01200"/>
    </source>
</evidence>